<feature type="domain" description="K Homology" evidence="4">
    <location>
        <begin position="127"/>
        <end position="198"/>
    </location>
</feature>
<dbReference type="CDD" id="cd22457">
    <property type="entry name" value="KH-I_Rnc1_rpt3"/>
    <property type="match status" value="1"/>
</dbReference>
<evidence type="ECO:0000256" key="1">
    <source>
        <dbReference type="ARBA" id="ARBA00022737"/>
    </source>
</evidence>
<dbReference type="GO" id="GO:0070935">
    <property type="term" value="P:3'-UTR-mediated mRNA stabilization"/>
    <property type="evidence" value="ECO:0007669"/>
    <property type="project" value="EnsemblFungi"/>
</dbReference>
<evidence type="ECO:0000256" key="2">
    <source>
        <dbReference type="PROSITE-ProRule" id="PRU00117"/>
    </source>
</evidence>
<feature type="region of interest" description="Disordered" evidence="3">
    <location>
        <begin position="1"/>
        <end position="33"/>
    </location>
</feature>
<dbReference type="Pfam" id="PF00013">
    <property type="entry name" value="KH_1"/>
    <property type="match status" value="3"/>
</dbReference>
<sequence length="385" mass="39820">MAAVTSPTLANTASPDKSAARPSGMPINSTGAGADPASNVTLRALVSTKEAGVIIGKGGKTVAEIREQTGTKAGVSKAVQGVHDRIFSVSGGLEGVSKAYAIVADAILQNPLAATDPALTVPPPTATTTIIRVLVSHNLMGSIIGRQGSKIKEIQDTSGVRMVASKEMLPQSTERVVEVQGTPDAIRVAIHEIGKCLMEDWERAHGTVLYQPGALGAEGPSPAYPGGVLAGGFGGASQGFSNGRRSSAPLGTANGNVLPGAARRASNYINPTGIDNPPHRSREGSLGASLPPASADQALRTQNISIPSDMVGCIIGKGGAKINEIRRLSGSKISIAKTPHDESGERMFTIIGSPEANEKALFLLYNQLESEKERRVNTVQEEEAQ</sequence>
<dbReference type="EnsemblFungi" id="PTTG_27890-t43_1">
    <property type="protein sequence ID" value="PTTG_27890-t43_1-p1"/>
    <property type="gene ID" value="PTTG_27890"/>
</dbReference>
<dbReference type="PANTHER" id="PTHR10288">
    <property type="entry name" value="KH DOMAIN CONTAINING RNA BINDING PROTEIN"/>
    <property type="match status" value="1"/>
</dbReference>
<dbReference type="CDD" id="cd22456">
    <property type="entry name" value="KH-I_Rnc1_rpt2"/>
    <property type="match status" value="1"/>
</dbReference>
<dbReference type="OrthoDB" id="1937934at2759"/>
<feature type="domain" description="K Homology" evidence="4">
    <location>
        <begin position="298"/>
        <end position="369"/>
    </location>
</feature>
<dbReference type="InterPro" id="IPR004088">
    <property type="entry name" value="KH_dom_type_1"/>
</dbReference>
<gene>
    <name evidence="5" type="ORF">PTTG_27890</name>
</gene>
<evidence type="ECO:0000313" key="7">
    <source>
        <dbReference type="Proteomes" id="UP000005240"/>
    </source>
</evidence>
<name>A0A180GG88_PUCT1</name>
<organism evidence="5">
    <name type="scientific">Puccinia triticina (isolate 1-1 / race 1 (BBBD))</name>
    <name type="common">Brown leaf rust fungus</name>
    <dbReference type="NCBI Taxonomy" id="630390"/>
    <lineage>
        <taxon>Eukaryota</taxon>
        <taxon>Fungi</taxon>
        <taxon>Dikarya</taxon>
        <taxon>Basidiomycota</taxon>
        <taxon>Pucciniomycotina</taxon>
        <taxon>Pucciniomycetes</taxon>
        <taxon>Pucciniales</taxon>
        <taxon>Pucciniaceae</taxon>
        <taxon>Puccinia</taxon>
    </lineage>
</organism>
<keyword evidence="7" id="KW-1185">Reference proteome</keyword>
<dbReference type="GO" id="GO:0035925">
    <property type="term" value="F:mRNA 3'-UTR AU-rich region binding"/>
    <property type="evidence" value="ECO:0007669"/>
    <property type="project" value="EnsemblFungi"/>
</dbReference>
<reference evidence="6 7" key="3">
    <citation type="journal article" date="2017" name="G3 (Bethesda)">
        <title>Comparative analysis highlights variable genome content of wheat rusts and divergence of the mating loci.</title>
        <authorList>
            <person name="Cuomo C.A."/>
            <person name="Bakkeren G."/>
            <person name="Khalil H.B."/>
            <person name="Panwar V."/>
            <person name="Joly D."/>
            <person name="Linning R."/>
            <person name="Sakthikumar S."/>
            <person name="Song X."/>
            <person name="Adiconis X."/>
            <person name="Fan L."/>
            <person name="Goldberg J.M."/>
            <person name="Levin J.Z."/>
            <person name="Young S."/>
            <person name="Zeng Q."/>
            <person name="Anikster Y."/>
            <person name="Bruce M."/>
            <person name="Wang M."/>
            <person name="Yin C."/>
            <person name="McCallum B."/>
            <person name="Szabo L.J."/>
            <person name="Hulbert S."/>
            <person name="Chen X."/>
            <person name="Fellers J.P."/>
        </authorList>
    </citation>
    <scope>NUCLEOTIDE SEQUENCE</scope>
    <source>
        <strain evidence="6">isolate 1-1 / race 1 (BBBD)</strain>
        <strain evidence="7">Isolate 1-1 / race 1 (BBBD)</strain>
    </source>
</reference>
<dbReference type="SUPFAM" id="SSF54791">
    <property type="entry name" value="Eukaryotic type KH-domain (KH-domain type I)"/>
    <property type="match status" value="3"/>
</dbReference>
<evidence type="ECO:0000256" key="3">
    <source>
        <dbReference type="SAM" id="MobiDB-lite"/>
    </source>
</evidence>
<feature type="region of interest" description="Disordered" evidence="3">
    <location>
        <begin position="267"/>
        <end position="294"/>
    </location>
</feature>
<reference evidence="5" key="1">
    <citation type="submission" date="2009-11" db="EMBL/GenBank/DDBJ databases">
        <authorList>
            <consortium name="The Broad Institute Genome Sequencing Platform"/>
            <person name="Ward D."/>
            <person name="Feldgarden M."/>
            <person name="Earl A."/>
            <person name="Young S.K."/>
            <person name="Zeng Q."/>
            <person name="Koehrsen M."/>
            <person name="Alvarado L."/>
            <person name="Berlin A."/>
            <person name="Bochicchio J."/>
            <person name="Borenstein D."/>
            <person name="Chapman S.B."/>
            <person name="Chen Z."/>
            <person name="Engels R."/>
            <person name="Freedman E."/>
            <person name="Gellesch M."/>
            <person name="Goldberg J."/>
            <person name="Griggs A."/>
            <person name="Gujja S."/>
            <person name="Heilman E."/>
            <person name="Heiman D."/>
            <person name="Hepburn T."/>
            <person name="Howarth C."/>
            <person name="Jen D."/>
            <person name="Larson L."/>
            <person name="Lewis B."/>
            <person name="Mehta T."/>
            <person name="Park D."/>
            <person name="Pearson M."/>
            <person name="Roberts A."/>
            <person name="Saif S."/>
            <person name="Shea T."/>
            <person name="Shenoy N."/>
            <person name="Sisk P."/>
            <person name="Stolte C."/>
            <person name="Sykes S."/>
            <person name="Thomson T."/>
            <person name="Walk T."/>
            <person name="White J."/>
            <person name="Yandava C."/>
            <person name="Izard J."/>
            <person name="Baranova O.V."/>
            <person name="Blanton J.M."/>
            <person name="Tanner A.C."/>
            <person name="Dewhirst F.E."/>
            <person name="Haas B."/>
            <person name="Nusbaum C."/>
            <person name="Birren B."/>
        </authorList>
    </citation>
    <scope>NUCLEOTIDE SEQUENCE [LARGE SCALE GENOMIC DNA]</scope>
    <source>
        <strain evidence="5">1-1 BBBD Race 1</strain>
    </source>
</reference>
<protein>
    <recommendedName>
        <fullName evidence="4">K Homology domain-containing protein</fullName>
    </recommendedName>
</protein>
<dbReference type="Proteomes" id="UP000005240">
    <property type="component" value="Unassembled WGS sequence"/>
</dbReference>
<evidence type="ECO:0000313" key="5">
    <source>
        <dbReference type="EMBL" id="OAV91710.1"/>
    </source>
</evidence>
<dbReference type="SMART" id="SM00322">
    <property type="entry name" value="KH"/>
    <property type="match status" value="3"/>
</dbReference>
<feature type="compositionally biased region" description="Polar residues" evidence="3">
    <location>
        <begin position="1"/>
        <end position="15"/>
    </location>
</feature>
<keyword evidence="2" id="KW-0694">RNA-binding</keyword>
<evidence type="ECO:0000259" key="4">
    <source>
        <dbReference type="SMART" id="SM00322"/>
    </source>
</evidence>
<proteinExistence type="predicted"/>
<evidence type="ECO:0000313" key="6">
    <source>
        <dbReference type="EnsemblFungi" id="PTTG_27890-t43_1-p1"/>
    </source>
</evidence>
<dbReference type="CDD" id="cd22455">
    <property type="entry name" value="KH-I_Rnc1_rpt1"/>
    <property type="match status" value="1"/>
</dbReference>
<dbReference type="STRING" id="630390.A0A180GG88"/>
<dbReference type="AlphaFoldDB" id="A0A180GG88"/>
<dbReference type="Gene3D" id="3.30.1370.10">
    <property type="entry name" value="K Homology domain, type 1"/>
    <property type="match status" value="3"/>
</dbReference>
<reference evidence="6" key="4">
    <citation type="submission" date="2025-05" db="UniProtKB">
        <authorList>
            <consortium name="EnsemblFungi"/>
        </authorList>
    </citation>
    <scope>IDENTIFICATION</scope>
    <source>
        <strain evidence="6">isolate 1-1 / race 1 (BBBD)</strain>
    </source>
</reference>
<dbReference type="PROSITE" id="PS50084">
    <property type="entry name" value="KH_TYPE_1"/>
    <property type="match status" value="3"/>
</dbReference>
<dbReference type="InterPro" id="IPR036612">
    <property type="entry name" value="KH_dom_type_1_sf"/>
</dbReference>
<dbReference type="EMBL" id="ADAS02000076">
    <property type="protein sequence ID" value="OAV91710.1"/>
    <property type="molecule type" value="Genomic_DNA"/>
</dbReference>
<dbReference type="GO" id="GO:1903138">
    <property type="term" value="P:negative regulation of cell integrity MAPK cascade"/>
    <property type="evidence" value="ECO:0007669"/>
    <property type="project" value="EnsemblFungi"/>
</dbReference>
<dbReference type="InterPro" id="IPR049786">
    <property type="entry name" value="Rnc1_KH-I_3"/>
</dbReference>
<accession>A0A180GG88</accession>
<dbReference type="GO" id="GO:1903753">
    <property type="term" value="P:negative regulation of p38MAPK cascade"/>
    <property type="evidence" value="ECO:0007669"/>
    <property type="project" value="EnsemblFungi"/>
</dbReference>
<keyword evidence="1" id="KW-0677">Repeat</keyword>
<dbReference type="InterPro" id="IPR004087">
    <property type="entry name" value="KH_dom"/>
</dbReference>
<reference evidence="5" key="2">
    <citation type="submission" date="2016-05" db="EMBL/GenBank/DDBJ databases">
        <title>Comparative analysis highlights variable genome content of wheat rusts and divergence of the mating loci.</title>
        <authorList>
            <person name="Cuomo C.A."/>
            <person name="Bakkeren G."/>
            <person name="Szabo L."/>
            <person name="Khalil H."/>
            <person name="Joly D."/>
            <person name="Goldberg J."/>
            <person name="Young S."/>
            <person name="Zeng Q."/>
            <person name="Fellers J."/>
        </authorList>
    </citation>
    <scope>NUCLEOTIDE SEQUENCE [LARGE SCALE GENOMIC DNA]</scope>
    <source>
        <strain evidence="5">1-1 BBBD Race 1</strain>
    </source>
</reference>
<dbReference type="VEuPathDB" id="FungiDB:PTTG_27890"/>
<feature type="domain" description="K Homology" evidence="4">
    <location>
        <begin position="38"/>
        <end position="108"/>
    </location>
</feature>